<feature type="transmembrane region" description="Helical" evidence="6">
    <location>
        <begin position="182"/>
        <end position="201"/>
    </location>
</feature>
<dbReference type="Gene3D" id="3.40.50.12190">
    <property type="match status" value="1"/>
</dbReference>
<evidence type="ECO:0000256" key="1">
    <source>
        <dbReference type="ARBA" id="ARBA00004370"/>
    </source>
</evidence>
<organism evidence="7 8">
    <name type="scientific">Vanessa tameamea</name>
    <name type="common">Kamehameha butterfly</name>
    <dbReference type="NCBI Taxonomy" id="334116"/>
    <lineage>
        <taxon>Eukaryota</taxon>
        <taxon>Metazoa</taxon>
        <taxon>Ecdysozoa</taxon>
        <taxon>Arthropoda</taxon>
        <taxon>Hexapoda</taxon>
        <taxon>Insecta</taxon>
        <taxon>Pterygota</taxon>
        <taxon>Neoptera</taxon>
        <taxon>Endopterygota</taxon>
        <taxon>Lepidoptera</taxon>
        <taxon>Glossata</taxon>
        <taxon>Ditrysia</taxon>
        <taxon>Papilionoidea</taxon>
        <taxon>Nymphalidae</taxon>
        <taxon>Nymphalinae</taxon>
        <taxon>Vanessa</taxon>
    </lineage>
</organism>
<evidence type="ECO:0000313" key="7">
    <source>
        <dbReference type="Proteomes" id="UP001652626"/>
    </source>
</evidence>
<dbReference type="OrthoDB" id="6258998at2759"/>
<evidence type="ECO:0000256" key="4">
    <source>
        <dbReference type="ARBA" id="ARBA00023136"/>
    </source>
</evidence>
<dbReference type="GO" id="GO:0016020">
    <property type="term" value="C:membrane"/>
    <property type="evidence" value="ECO:0007669"/>
    <property type="project" value="UniProtKB-SubCell"/>
</dbReference>
<dbReference type="InterPro" id="IPR008662">
    <property type="entry name" value="TOIP1/2"/>
</dbReference>
<proteinExistence type="predicted"/>
<evidence type="ECO:0000256" key="6">
    <source>
        <dbReference type="SAM" id="Phobius"/>
    </source>
</evidence>
<feature type="region of interest" description="Disordered" evidence="5">
    <location>
        <begin position="132"/>
        <end position="160"/>
    </location>
</feature>
<dbReference type="GO" id="GO:0001671">
    <property type="term" value="F:ATPase activator activity"/>
    <property type="evidence" value="ECO:0007669"/>
    <property type="project" value="InterPro"/>
</dbReference>
<keyword evidence="7" id="KW-1185">Reference proteome</keyword>
<name>A0A8B8HLT6_VANTA</name>
<feature type="region of interest" description="Disordered" evidence="5">
    <location>
        <begin position="71"/>
        <end position="114"/>
    </location>
</feature>
<accession>A0A8B8HLT6</accession>
<dbReference type="InterPro" id="IPR038599">
    <property type="entry name" value="LAP1C-like_C_sf"/>
</dbReference>
<gene>
    <name evidence="8" type="primary">LOC113392299</name>
</gene>
<dbReference type="AlphaFoldDB" id="A0A8B8HLT6"/>
<protein>
    <submittedName>
        <fullName evidence="8">Uncharacterized protein LOC113392299 isoform X1</fullName>
    </submittedName>
</protein>
<dbReference type="PANTHER" id="PTHR18843:SF7">
    <property type="entry name" value="LAMINA-ASSOCIATED POLYPEPTIDE 1B ISOFORM 1-RELATED"/>
    <property type="match status" value="1"/>
</dbReference>
<keyword evidence="3 6" id="KW-1133">Transmembrane helix</keyword>
<dbReference type="GeneID" id="113392299"/>
<evidence type="ECO:0000313" key="8">
    <source>
        <dbReference type="RefSeq" id="XP_026484436.2"/>
    </source>
</evidence>
<keyword evidence="2 6" id="KW-0812">Transmembrane</keyword>
<dbReference type="GO" id="GO:0061024">
    <property type="term" value="P:membrane organization"/>
    <property type="evidence" value="ECO:0007669"/>
    <property type="project" value="TreeGrafter"/>
</dbReference>
<evidence type="ECO:0000256" key="3">
    <source>
        <dbReference type="ARBA" id="ARBA00022989"/>
    </source>
</evidence>
<dbReference type="Proteomes" id="UP001652626">
    <property type="component" value="Chromosome 5"/>
</dbReference>
<dbReference type="RefSeq" id="XP_026484436.2">
    <property type="nucleotide sequence ID" value="XM_026628651.2"/>
</dbReference>
<evidence type="ECO:0000256" key="5">
    <source>
        <dbReference type="SAM" id="MobiDB-lite"/>
    </source>
</evidence>
<keyword evidence="4 6" id="KW-0472">Membrane</keyword>
<evidence type="ECO:0000256" key="2">
    <source>
        <dbReference type="ARBA" id="ARBA00022692"/>
    </source>
</evidence>
<reference evidence="8" key="1">
    <citation type="submission" date="2025-08" db="UniProtKB">
        <authorList>
            <consortium name="RefSeq"/>
        </authorList>
    </citation>
    <scope>IDENTIFICATION</scope>
    <source>
        <tissue evidence="8">Whole body</tissue>
    </source>
</reference>
<comment type="subcellular location">
    <subcellularLocation>
        <location evidence="1">Membrane</location>
    </subcellularLocation>
</comment>
<dbReference type="PANTHER" id="PTHR18843">
    <property type="entry name" value="TORSIN-1A-INTERACTING PROTEIN"/>
    <property type="match status" value="1"/>
</dbReference>
<dbReference type="OMA" id="FICDNEN"/>
<sequence length="411" mass="47101">MNSNTLEVNGGMNIKPSARKSIHSNCNTCNINCHKNMVGYGLKVHRKREESANASQEQGVDEVDNVMSKMAPQASPIPMRRNNDVKYRRNSFGINNDDSSDESDNENVLSKSSPATFSYSSEDLYTSALQNELQRSRNESNHSINNISLHRRHNNSSENQHKRYLTSLEQKAKSIRDTSDQIVIAMIIFLLAVIMFLYSQYVTDKAFTNNVYDKFRFDSDVKDLKEKYKVKENSILQVKTGVATIFENQDTASFIFVYNSESINFNPVRFNNFIEDIAATTSRYLRNESKEVHVTVDTSKLMMQTTKDFMNQYQDKVMRTGVMLVKDIDSVPSQLAMAFHYYCDEYNPLVKRSAIFFTFNLANCSIISDKKSSHEYVEKCLANKWYSVGEEKIGPLLTRVVNIVVDVTQTF</sequence>